<protein>
    <submittedName>
        <fullName evidence="2">Uncharacterized protein</fullName>
    </submittedName>
</protein>
<dbReference type="WBParaSite" id="JU765_v2.g2287.t2">
    <property type="protein sequence ID" value="JU765_v2.g2287.t2"/>
    <property type="gene ID" value="JU765_v2.g2287"/>
</dbReference>
<accession>A0AC34R0N1</accession>
<organism evidence="1 2">
    <name type="scientific">Panagrolaimus sp. JU765</name>
    <dbReference type="NCBI Taxonomy" id="591449"/>
    <lineage>
        <taxon>Eukaryota</taxon>
        <taxon>Metazoa</taxon>
        <taxon>Ecdysozoa</taxon>
        <taxon>Nematoda</taxon>
        <taxon>Chromadorea</taxon>
        <taxon>Rhabditida</taxon>
        <taxon>Tylenchina</taxon>
        <taxon>Panagrolaimomorpha</taxon>
        <taxon>Panagrolaimoidea</taxon>
        <taxon>Panagrolaimidae</taxon>
        <taxon>Panagrolaimus</taxon>
    </lineage>
</organism>
<evidence type="ECO:0000313" key="1">
    <source>
        <dbReference type="Proteomes" id="UP000887576"/>
    </source>
</evidence>
<reference evidence="2" key="1">
    <citation type="submission" date="2022-11" db="UniProtKB">
        <authorList>
            <consortium name="WormBaseParasite"/>
        </authorList>
    </citation>
    <scope>IDENTIFICATION</scope>
</reference>
<proteinExistence type="predicted"/>
<dbReference type="Proteomes" id="UP000887576">
    <property type="component" value="Unplaced"/>
</dbReference>
<sequence length="161" mass="18381">MRLFCRFIALSALLLFFIFFIIVKNWLTEKTAQDLEDEAAQHILESITDDAHSIETNQNEPPPLSLNIAIILIVALLTLALLITGICCIIVVAITMDPNEPEDVRRLDDSSQSGTDDSDGEFNGNDRWKSIQEHLLDEKDIFPDFDRFVPPRQQRLKSFSY</sequence>
<evidence type="ECO:0000313" key="2">
    <source>
        <dbReference type="WBParaSite" id="JU765_v2.g2287.t2"/>
    </source>
</evidence>
<name>A0AC34R0N1_9BILA</name>